<evidence type="ECO:0000313" key="1">
    <source>
        <dbReference type="EMBL" id="KAF6760626.1"/>
    </source>
</evidence>
<accession>A0A8H6MD06</accession>
<dbReference type="OrthoDB" id="2745898at2759"/>
<gene>
    <name evidence="1" type="ORF">DFP72DRAFT_882763</name>
</gene>
<evidence type="ECO:0000313" key="2">
    <source>
        <dbReference type="Proteomes" id="UP000521943"/>
    </source>
</evidence>
<reference evidence="1 2" key="1">
    <citation type="submission" date="2020-07" db="EMBL/GenBank/DDBJ databases">
        <title>Comparative genomics of pyrophilous fungi reveals a link between fire events and developmental genes.</title>
        <authorList>
            <consortium name="DOE Joint Genome Institute"/>
            <person name="Steindorff A.S."/>
            <person name="Carver A."/>
            <person name="Calhoun S."/>
            <person name="Stillman K."/>
            <person name="Liu H."/>
            <person name="Lipzen A."/>
            <person name="Pangilinan J."/>
            <person name="Labutti K."/>
            <person name="Bruns T.D."/>
            <person name="Grigoriev I.V."/>
        </authorList>
    </citation>
    <scope>NUCLEOTIDE SEQUENCE [LARGE SCALE GENOMIC DNA]</scope>
    <source>
        <strain evidence="1 2">CBS 144469</strain>
    </source>
</reference>
<dbReference type="AlphaFoldDB" id="A0A8H6MD06"/>
<dbReference type="Proteomes" id="UP000521943">
    <property type="component" value="Unassembled WGS sequence"/>
</dbReference>
<organism evidence="1 2">
    <name type="scientific">Ephemerocybe angulata</name>
    <dbReference type="NCBI Taxonomy" id="980116"/>
    <lineage>
        <taxon>Eukaryota</taxon>
        <taxon>Fungi</taxon>
        <taxon>Dikarya</taxon>
        <taxon>Basidiomycota</taxon>
        <taxon>Agaricomycotina</taxon>
        <taxon>Agaricomycetes</taxon>
        <taxon>Agaricomycetidae</taxon>
        <taxon>Agaricales</taxon>
        <taxon>Agaricineae</taxon>
        <taxon>Psathyrellaceae</taxon>
        <taxon>Ephemerocybe</taxon>
    </lineage>
</organism>
<name>A0A8H6MD06_9AGAR</name>
<keyword evidence="2" id="KW-1185">Reference proteome</keyword>
<dbReference type="EMBL" id="JACGCI010000012">
    <property type="protein sequence ID" value="KAF6760626.1"/>
    <property type="molecule type" value="Genomic_DNA"/>
</dbReference>
<proteinExistence type="predicted"/>
<sequence length="378" mass="42632">MDSLAFPQELVDHIIDDLEDDPDSLRAVSLTGRRWYRGTRPYLFFSVELGKRDPLERSKQLLKLLQTTPFLVRCIRILKIRHSESSRGLSWLAKSPHFPHLLRKLWGLSTLDIQGPFLGNMLDLEALPAPLLRHLSLCNIANMDADLQRRSNTGACFPLDKIPDPPCALEVEGEHQTPRLELSGCAEALKTLLLCTASSKGGLPFLRPIVLRVGADIEDEEMHAAYKSILDLCSSTVEDYTVLEDPAANEDQWAPPPAALFEFDRFPRLVDLTVHVNYHFYEPENHPVFPLIIQGLRSLPEGRFWRNLDRVLSDSVFSKLEYVNAAEACIPLLLGNMRNISGRRGIVRVEAIDNPETLRSWEDLGLEGNMHDGGTVVE</sequence>
<protein>
    <recommendedName>
        <fullName evidence="3">F-box domain-containing protein</fullName>
    </recommendedName>
</protein>
<evidence type="ECO:0008006" key="3">
    <source>
        <dbReference type="Google" id="ProtNLM"/>
    </source>
</evidence>
<comment type="caution">
    <text evidence="1">The sequence shown here is derived from an EMBL/GenBank/DDBJ whole genome shotgun (WGS) entry which is preliminary data.</text>
</comment>